<reference evidence="9 10" key="1">
    <citation type="submission" date="2015-03" db="EMBL/GenBank/DDBJ databases">
        <authorList>
            <person name="Radwan O."/>
            <person name="Al-Naeli F.A."/>
            <person name="Rendon G.A."/>
            <person name="Fields C."/>
        </authorList>
    </citation>
    <scope>NUCLEOTIDE SEQUENCE [LARGE SCALE GENOMIC DNA]</scope>
    <source>
        <strain evidence="9">CR-DP1</strain>
    </source>
</reference>
<evidence type="ECO:0000256" key="6">
    <source>
        <dbReference type="ARBA" id="ARBA00023034"/>
    </source>
</evidence>
<dbReference type="PANTHER" id="PTHR31658">
    <property type="entry name" value="CONSERVED OLIGOMERIC GOLGI COMPLEX SUBUNIT 1"/>
    <property type="match status" value="1"/>
</dbReference>
<evidence type="ECO:0000256" key="2">
    <source>
        <dbReference type="ARBA" id="ARBA00006653"/>
    </source>
</evidence>
<keyword evidence="10" id="KW-1185">Reference proteome</keyword>
<keyword evidence="7" id="KW-0472">Membrane</keyword>
<evidence type="ECO:0000313" key="10">
    <source>
        <dbReference type="Proteomes" id="UP000033483"/>
    </source>
</evidence>
<dbReference type="GO" id="GO:0006891">
    <property type="term" value="P:intra-Golgi vesicle-mediated transport"/>
    <property type="evidence" value="ECO:0007669"/>
    <property type="project" value="InterPro"/>
</dbReference>
<evidence type="ECO:0000256" key="5">
    <source>
        <dbReference type="ARBA" id="ARBA00022927"/>
    </source>
</evidence>
<dbReference type="GO" id="GO:0000139">
    <property type="term" value="C:Golgi membrane"/>
    <property type="evidence" value="ECO:0007669"/>
    <property type="project" value="UniProtKB-SubCell"/>
</dbReference>
<feature type="compositionally biased region" description="Basic and acidic residues" evidence="8">
    <location>
        <begin position="735"/>
        <end position="747"/>
    </location>
</feature>
<evidence type="ECO:0000313" key="9">
    <source>
        <dbReference type="EMBL" id="KKA30247.1"/>
    </source>
</evidence>
<evidence type="ECO:0000256" key="1">
    <source>
        <dbReference type="ARBA" id="ARBA00004395"/>
    </source>
</evidence>
<dbReference type="OrthoDB" id="46189at2759"/>
<keyword evidence="6" id="KW-0333">Golgi apparatus</keyword>
<sequence length="844" mass="94153">MSVPDTSNLASASDVFAASFTLPQIRAIHKSLHGQVEEKSARLRHKVGSSYRDLLGTADTIVQMKHDADSVQHILGRMGSRTSAAAVKQKSFGLARYHQVSATTPTGCEAAETARARICDAARLAFSGVLRGSEAFGLSALGRGERLVLATKVLVLSRVLVGSFKPGPPMGAYARKAVAVAEKSLESSRAKMLRSIDKALEEVRDEAEQHVVLKTLAAYSLLTSFGAKDALQHLLHVRGAAMAVCFELTADTEKRELQPDDVVRALKLFTSTILHVQALVPQKLAIELQLLKRTRLLADADLRALEVLRLDAYEKWCGDQVQFYSPYIRHDDLDGPQASELLFHWVESRSKLLLSGLKKTLAPMTEFKAIMALRTEILQHWIRYGGRAKGLDTDDMLDQLRGVINTQLQTVLDTKVSKIHLVSSEVSATLESWVEGKTDAVVDLWSPNAFDMDMGHGSVSFITDVLAGMNGCNHAVSRAVSRYHTWSTVMSDVHEAVDFLRRQRWDNDYDEIEAEEVIEARQKFLSKDDPQALSDQLTAALHSEFDMLQIRLVQLWTSKKTSPNRGGIAAYFLRVIRGLRASLPELDSVAAFCLHIVPEMYEAVARDACMAPVDEFVLAALSRRTVAGRGLWNGEPALPTQPSPGVFRFLRGITASMAERGADLWSPTAVETVRGELARLLRESWEERLKGLEEEERERKRALEEKEEGKKKKKEDSLKEQEGEEKEKEEEEDKKDEGDEETKKENQEEPESLESPETQDLTLRHQQEKQDLLTQWLYDLFYLAAPLSGFSFSSGSNTRSPESPLKDLETTIANLSTLDAAAKQKLAKSAQDYWKRTHMLFGLL</sequence>
<keyword evidence="5" id="KW-0653">Protein transport</keyword>
<evidence type="ECO:0000256" key="4">
    <source>
        <dbReference type="ARBA" id="ARBA00022448"/>
    </source>
</evidence>
<name>A0A0F4ZIA2_9PEZI</name>
<feature type="compositionally biased region" description="Basic and acidic residues" evidence="8">
    <location>
        <begin position="692"/>
        <end position="721"/>
    </location>
</feature>
<feature type="compositionally biased region" description="Acidic residues" evidence="8">
    <location>
        <begin position="722"/>
        <end position="734"/>
    </location>
</feature>
<evidence type="ECO:0000256" key="8">
    <source>
        <dbReference type="SAM" id="MobiDB-lite"/>
    </source>
</evidence>
<accession>A0A0F4ZIA2</accession>
<proteinExistence type="inferred from homology"/>
<protein>
    <recommendedName>
        <fullName evidence="3">Conserved oligomeric Golgi complex subunit 1</fullName>
    </recommendedName>
</protein>
<dbReference type="Pfam" id="PF08700">
    <property type="entry name" value="VPS51_Exo84_N"/>
    <property type="match status" value="1"/>
</dbReference>
<dbReference type="PANTHER" id="PTHR31658:SF0">
    <property type="entry name" value="CONSERVED OLIGOMERIC GOLGI COMPLEX SUBUNIT 1"/>
    <property type="match status" value="1"/>
</dbReference>
<organism evidence="9 10">
    <name type="scientific">Thielaviopsis punctulata</name>
    <dbReference type="NCBI Taxonomy" id="72032"/>
    <lineage>
        <taxon>Eukaryota</taxon>
        <taxon>Fungi</taxon>
        <taxon>Dikarya</taxon>
        <taxon>Ascomycota</taxon>
        <taxon>Pezizomycotina</taxon>
        <taxon>Sordariomycetes</taxon>
        <taxon>Hypocreomycetidae</taxon>
        <taxon>Microascales</taxon>
        <taxon>Ceratocystidaceae</taxon>
        <taxon>Thielaviopsis</taxon>
    </lineage>
</organism>
<dbReference type="GO" id="GO:0015031">
    <property type="term" value="P:protein transport"/>
    <property type="evidence" value="ECO:0007669"/>
    <property type="project" value="UniProtKB-KW"/>
</dbReference>
<dbReference type="InterPro" id="IPR033370">
    <property type="entry name" value="COG1"/>
</dbReference>
<dbReference type="AlphaFoldDB" id="A0A0F4ZIA2"/>
<comment type="subcellular location">
    <subcellularLocation>
        <location evidence="1">Golgi apparatus membrane</location>
        <topology evidence="1">Peripheral membrane protein</topology>
    </subcellularLocation>
</comment>
<dbReference type="EMBL" id="LAEV01000447">
    <property type="protein sequence ID" value="KKA30247.1"/>
    <property type="molecule type" value="Genomic_DNA"/>
</dbReference>
<comment type="caution">
    <text evidence="9">The sequence shown here is derived from an EMBL/GenBank/DDBJ whole genome shotgun (WGS) entry which is preliminary data.</text>
</comment>
<dbReference type="GO" id="GO:0017119">
    <property type="term" value="C:Golgi transport complex"/>
    <property type="evidence" value="ECO:0007669"/>
    <property type="project" value="InterPro"/>
</dbReference>
<evidence type="ECO:0000256" key="3">
    <source>
        <dbReference type="ARBA" id="ARBA00020978"/>
    </source>
</evidence>
<gene>
    <name evidence="9" type="ORF">TD95_002225</name>
</gene>
<keyword evidence="4" id="KW-0813">Transport</keyword>
<comment type="similarity">
    <text evidence="2">Belongs to the COG1 family.</text>
</comment>
<evidence type="ECO:0000256" key="7">
    <source>
        <dbReference type="ARBA" id="ARBA00023136"/>
    </source>
</evidence>
<feature type="region of interest" description="Disordered" evidence="8">
    <location>
        <begin position="692"/>
        <end position="759"/>
    </location>
</feature>
<dbReference type="Proteomes" id="UP000033483">
    <property type="component" value="Unassembled WGS sequence"/>
</dbReference>